<name>A0ABY8J1H7_9BACI</name>
<dbReference type="CDD" id="cd06587">
    <property type="entry name" value="VOC"/>
    <property type="match status" value="1"/>
</dbReference>
<dbReference type="InterPro" id="IPR029068">
    <property type="entry name" value="Glyas_Bleomycin-R_OHBP_Dase"/>
</dbReference>
<dbReference type="PANTHER" id="PTHR36503">
    <property type="entry name" value="BLR2520 PROTEIN"/>
    <property type="match status" value="1"/>
</dbReference>
<dbReference type="InterPro" id="IPR004360">
    <property type="entry name" value="Glyas_Fos-R_dOase_dom"/>
</dbReference>
<dbReference type="RefSeq" id="WP_283078307.1">
    <property type="nucleotide sequence ID" value="NZ_CP121671.1"/>
</dbReference>
<keyword evidence="3" id="KW-1185">Reference proteome</keyword>
<dbReference type="PANTHER" id="PTHR36503:SF3">
    <property type="entry name" value="BLR0126 PROTEIN"/>
    <property type="match status" value="1"/>
</dbReference>
<gene>
    <name evidence="2" type="ORF">P9989_08320</name>
</gene>
<evidence type="ECO:0000313" key="2">
    <source>
        <dbReference type="EMBL" id="WFT76353.1"/>
    </source>
</evidence>
<protein>
    <submittedName>
        <fullName evidence="2">VOC family protein</fullName>
    </submittedName>
</protein>
<dbReference type="PROSITE" id="PS51819">
    <property type="entry name" value="VOC"/>
    <property type="match status" value="1"/>
</dbReference>
<proteinExistence type="predicted"/>
<organism evidence="2 3">
    <name type="scientific">Halobacillus naozhouensis</name>
    <dbReference type="NCBI Taxonomy" id="554880"/>
    <lineage>
        <taxon>Bacteria</taxon>
        <taxon>Bacillati</taxon>
        <taxon>Bacillota</taxon>
        <taxon>Bacilli</taxon>
        <taxon>Bacillales</taxon>
        <taxon>Bacillaceae</taxon>
        <taxon>Halobacillus</taxon>
    </lineage>
</organism>
<dbReference type="Proteomes" id="UP001221597">
    <property type="component" value="Chromosome"/>
</dbReference>
<evidence type="ECO:0000313" key="3">
    <source>
        <dbReference type="Proteomes" id="UP001221597"/>
    </source>
</evidence>
<dbReference type="EMBL" id="CP121671">
    <property type="protein sequence ID" value="WFT76353.1"/>
    <property type="molecule type" value="Genomic_DNA"/>
</dbReference>
<dbReference type="Gene3D" id="3.10.180.10">
    <property type="entry name" value="2,3-Dihydroxybiphenyl 1,2-Dioxygenase, domain 1"/>
    <property type="match status" value="1"/>
</dbReference>
<sequence length="133" mass="15064">MKNKMVRKITNVEIPVTDLKQSLKWYTEMLGLEVQHQDNDSAMLSFELHGAATIFLVKTEKPSKLVFHNTSWGIAENSVIDFYTEDLQDCHQWMKEQGVKVSELNGHEDGLSGFGVTDPDGHVFGICNADHDR</sequence>
<dbReference type="InterPro" id="IPR037523">
    <property type="entry name" value="VOC_core"/>
</dbReference>
<reference evidence="2 3" key="1">
    <citation type="submission" date="2023-04" db="EMBL/GenBank/DDBJ databases">
        <title>Genome sequence of Halobacillus naozhouensis KACC 21980.</title>
        <authorList>
            <person name="Kim S."/>
            <person name="Heo J."/>
            <person name="Kwon S.-W."/>
        </authorList>
    </citation>
    <scope>NUCLEOTIDE SEQUENCE [LARGE SCALE GENOMIC DNA]</scope>
    <source>
        <strain evidence="2 3">KCTC 13234</strain>
    </source>
</reference>
<evidence type="ECO:0000259" key="1">
    <source>
        <dbReference type="PROSITE" id="PS51819"/>
    </source>
</evidence>
<dbReference type="SUPFAM" id="SSF54593">
    <property type="entry name" value="Glyoxalase/Bleomycin resistance protein/Dihydroxybiphenyl dioxygenase"/>
    <property type="match status" value="1"/>
</dbReference>
<accession>A0ABY8J1H7</accession>
<dbReference type="Pfam" id="PF00903">
    <property type="entry name" value="Glyoxalase"/>
    <property type="match status" value="1"/>
</dbReference>
<feature type="domain" description="VOC" evidence="1">
    <location>
        <begin position="8"/>
        <end position="129"/>
    </location>
</feature>